<dbReference type="EMBL" id="GGEC01005684">
    <property type="protein sequence ID" value="MBW86167.1"/>
    <property type="molecule type" value="Transcribed_RNA"/>
</dbReference>
<name>A0A2P2IY86_RHIMU</name>
<evidence type="ECO:0000313" key="1">
    <source>
        <dbReference type="EMBL" id="MBW86167.1"/>
    </source>
</evidence>
<reference evidence="1" key="1">
    <citation type="submission" date="2018-02" db="EMBL/GenBank/DDBJ databases">
        <title>Rhizophora mucronata_Transcriptome.</title>
        <authorList>
            <person name="Meera S.P."/>
            <person name="Sreeshan A."/>
            <person name="Augustine A."/>
        </authorList>
    </citation>
    <scope>NUCLEOTIDE SEQUENCE</scope>
    <source>
        <tissue evidence="1">Leaf</tissue>
    </source>
</reference>
<proteinExistence type="predicted"/>
<dbReference type="AlphaFoldDB" id="A0A2P2IY86"/>
<accession>A0A2P2IY86</accession>
<organism evidence="1">
    <name type="scientific">Rhizophora mucronata</name>
    <name type="common">Asiatic mangrove</name>
    <dbReference type="NCBI Taxonomy" id="61149"/>
    <lineage>
        <taxon>Eukaryota</taxon>
        <taxon>Viridiplantae</taxon>
        <taxon>Streptophyta</taxon>
        <taxon>Embryophyta</taxon>
        <taxon>Tracheophyta</taxon>
        <taxon>Spermatophyta</taxon>
        <taxon>Magnoliopsida</taxon>
        <taxon>eudicotyledons</taxon>
        <taxon>Gunneridae</taxon>
        <taxon>Pentapetalae</taxon>
        <taxon>rosids</taxon>
        <taxon>fabids</taxon>
        <taxon>Malpighiales</taxon>
        <taxon>Rhizophoraceae</taxon>
        <taxon>Rhizophora</taxon>
    </lineage>
</organism>
<protein>
    <submittedName>
        <fullName evidence="1">Uncharacterized protein</fullName>
    </submittedName>
</protein>
<sequence length="30" mass="3442">MINVGCQLPPTVFGLKYVTKDNYSIKMPRK</sequence>